<accession>A0A2T0USI4</accession>
<name>A0A2T0USI4_9ACTN</name>
<feature type="compositionally biased region" description="Low complexity" evidence="1">
    <location>
        <begin position="43"/>
        <end position="55"/>
    </location>
</feature>
<proteinExistence type="predicted"/>
<feature type="compositionally biased region" description="Acidic residues" evidence="1">
    <location>
        <begin position="56"/>
        <end position="70"/>
    </location>
</feature>
<feature type="compositionally biased region" description="Low complexity" evidence="1">
    <location>
        <begin position="18"/>
        <end position="36"/>
    </location>
</feature>
<reference evidence="2 3" key="1">
    <citation type="submission" date="2018-03" db="EMBL/GenBank/DDBJ databases">
        <title>Genomic Encyclopedia of Type Strains, Phase III (KMG-III): the genomes of soil and plant-associated and newly described type strains.</title>
        <authorList>
            <person name="Whitman W."/>
        </authorList>
    </citation>
    <scope>NUCLEOTIDE SEQUENCE [LARGE SCALE GENOMIC DNA]</scope>
    <source>
        <strain evidence="2 3">CGMCC 4.7067</strain>
    </source>
</reference>
<dbReference type="EMBL" id="PVTJ01000002">
    <property type="protein sequence ID" value="PRY60895.1"/>
    <property type="molecule type" value="Genomic_DNA"/>
</dbReference>
<dbReference type="AlphaFoldDB" id="A0A2T0USI4"/>
<sequence length="173" mass="16332">MVLATLAAAGCGGGGEPGADVSESGAAAAEATSGIADPSGRPSASPSEAESSELAAEADEAAADDAGYEDCGDGACEVPFSGSVQFPLTGGDGQWTVDAVVEDGGVQVSLTKPSGLGGGGGFLDHPSCALTFRADGSGGLACDEEPAAPDAGGIVVQLTALDGDDATVAATLG</sequence>
<organism evidence="2 3">
    <name type="scientific">Glycomyces artemisiae</name>
    <dbReference type="NCBI Taxonomy" id="1076443"/>
    <lineage>
        <taxon>Bacteria</taxon>
        <taxon>Bacillati</taxon>
        <taxon>Actinomycetota</taxon>
        <taxon>Actinomycetes</taxon>
        <taxon>Glycomycetales</taxon>
        <taxon>Glycomycetaceae</taxon>
        <taxon>Glycomyces</taxon>
    </lineage>
</organism>
<dbReference type="Proteomes" id="UP000238176">
    <property type="component" value="Unassembled WGS sequence"/>
</dbReference>
<feature type="region of interest" description="Disordered" evidence="1">
    <location>
        <begin position="9"/>
        <end position="70"/>
    </location>
</feature>
<gene>
    <name evidence="2" type="ORF">B0I28_102507</name>
</gene>
<evidence type="ECO:0000313" key="3">
    <source>
        <dbReference type="Proteomes" id="UP000238176"/>
    </source>
</evidence>
<keyword evidence="3" id="KW-1185">Reference proteome</keyword>
<evidence type="ECO:0000256" key="1">
    <source>
        <dbReference type="SAM" id="MobiDB-lite"/>
    </source>
</evidence>
<protein>
    <submittedName>
        <fullName evidence="2">Uncharacterized protein</fullName>
    </submittedName>
</protein>
<evidence type="ECO:0000313" key="2">
    <source>
        <dbReference type="EMBL" id="PRY60895.1"/>
    </source>
</evidence>
<comment type="caution">
    <text evidence="2">The sequence shown here is derived from an EMBL/GenBank/DDBJ whole genome shotgun (WGS) entry which is preliminary data.</text>
</comment>